<name>A0AAD3T095_NEPGR</name>
<proteinExistence type="predicted"/>
<evidence type="ECO:0000313" key="2">
    <source>
        <dbReference type="EMBL" id="GMH20291.1"/>
    </source>
</evidence>
<feature type="compositionally biased region" description="Basic residues" evidence="1">
    <location>
        <begin position="1"/>
        <end position="17"/>
    </location>
</feature>
<dbReference type="EMBL" id="BSYO01000021">
    <property type="protein sequence ID" value="GMH20291.1"/>
    <property type="molecule type" value="Genomic_DNA"/>
</dbReference>
<feature type="region of interest" description="Disordered" evidence="1">
    <location>
        <begin position="1"/>
        <end position="27"/>
    </location>
</feature>
<organism evidence="2 3">
    <name type="scientific">Nepenthes gracilis</name>
    <name type="common">Slender pitcher plant</name>
    <dbReference type="NCBI Taxonomy" id="150966"/>
    <lineage>
        <taxon>Eukaryota</taxon>
        <taxon>Viridiplantae</taxon>
        <taxon>Streptophyta</taxon>
        <taxon>Embryophyta</taxon>
        <taxon>Tracheophyta</taxon>
        <taxon>Spermatophyta</taxon>
        <taxon>Magnoliopsida</taxon>
        <taxon>eudicotyledons</taxon>
        <taxon>Gunneridae</taxon>
        <taxon>Pentapetalae</taxon>
        <taxon>Caryophyllales</taxon>
        <taxon>Nepenthaceae</taxon>
        <taxon>Nepenthes</taxon>
    </lineage>
</organism>
<dbReference type="AlphaFoldDB" id="A0AAD3T095"/>
<reference evidence="2" key="1">
    <citation type="submission" date="2023-05" db="EMBL/GenBank/DDBJ databases">
        <title>Nepenthes gracilis genome sequencing.</title>
        <authorList>
            <person name="Fukushima K."/>
        </authorList>
    </citation>
    <scope>NUCLEOTIDE SEQUENCE</scope>
    <source>
        <strain evidence="2">SING2019-196</strain>
    </source>
</reference>
<sequence>MAKKVGKKARSVHKGKRVPASSPKVVPRMINQSPEVADDGTSALKERILCIHVEKGICLDKLSSKIGLEEPRWCEDCREGWLIRGQLREGINMGRRKELVLQIQKQNPKRFGFV</sequence>
<dbReference type="Proteomes" id="UP001279734">
    <property type="component" value="Unassembled WGS sequence"/>
</dbReference>
<evidence type="ECO:0000313" key="3">
    <source>
        <dbReference type="Proteomes" id="UP001279734"/>
    </source>
</evidence>
<evidence type="ECO:0000256" key="1">
    <source>
        <dbReference type="SAM" id="MobiDB-lite"/>
    </source>
</evidence>
<keyword evidence="3" id="KW-1185">Reference proteome</keyword>
<gene>
    <name evidence="2" type="ORF">Nepgr_022132</name>
</gene>
<comment type="caution">
    <text evidence="2">The sequence shown here is derived from an EMBL/GenBank/DDBJ whole genome shotgun (WGS) entry which is preliminary data.</text>
</comment>
<protein>
    <submittedName>
        <fullName evidence="2">Uncharacterized protein</fullName>
    </submittedName>
</protein>
<accession>A0AAD3T095</accession>